<reference evidence="3 4" key="1">
    <citation type="submission" date="2016-07" db="EMBL/GenBank/DDBJ databases">
        <title>Multiple horizontal gene transfer events from other fungi enriched the ability of initially mycotrophic Trichoderma (Ascomycota) to feed on dead plant biomass.</title>
        <authorList>
            <consortium name="DOE Joint Genome Institute"/>
            <person name="Aerts A."/>
            <person name="Atanasova L."/>
            <person name="Chenthamara K."/>
            <person name="Zhang J."/>
            <person name="Grujic M."/>
            <person name="Henrissat B."/>
            <person name="Kuo A."/>
            <person name="Salamov A."/>
            <person name="Lipzen A."/>
            <person name="Labutti K."/>
            <person name="Barry K."/>
            <person name="Miao Y."/>
            <person name="Rahimi M.J."/>
            <person name="Shen Q."/>
            <person name="Grigoriev I.V."/>
            <person name="Kubicek C.P."/>
            <person name="Druzhinina I.S."/>
        </authorList>
    </citation>
    <scope>NUCLEOTIDE SEQUENCE [LARGE SCALE GENOMIC DNA]</scope>
    <source>
        <strain evidence="3 4">CBS 433.97</strain>
    </source>
</reference>
<feature type="transmembrane region" description="Helical" evidence="2">
    <location>
        <begin position="20"/>
        <end position="41"/>
    </location>
</feature>
<proteinExistence type="predicted"/>
<gene>
    <name evidence="3" type="ORF">M441DRAFT_376410</name>
</gene>
<keyword evidence="2" id="KW-0472">Membrane</keyword>
<protein>
    <submittedName>
        <fullName evidence="3">Uncharacterized protein</fullName>
    </submittedName>
</protein>
<feature type="compositionally biased region" description="Low complexity" evidence="1">
    <location>
        <begin position="142"/>
        <end position="168"/>
    </location>
</feature>
<evidence type="ECO:0000256" key="2">
    <source>
        <dbReference type="SAM" id="Phobius"/>
    </source>
</evidence>
<feature type="region of interest" description="Disordered" evidence="1">
    <location>
        <begin position="128"/>
        <end position="180"/>
    </location>
</feature>
<keyword evidence="4" id="KW-1185">Reference proteome</keyword>
<organism evidence="3 4">
    <name type="scientific">Trichoderma asperellum (strain ATCC 204424 / CBS 433.97 / NBRC 101777)</name>
    <dbReference type="NCBI Taxonomy" id="1042311"/>
    <lineage>
        <taxon>Eukaryota</taxon>
        <taxon>Fungi</taxon>
        <taxon>Dikarya</taxon>
        <taxon>Ascomycota</taxon>
        <taxon>Pezizomycotina</taxon>
        <taxon>Sordariomycetes</taxon>
        <taxon>Hypocreomycetidae</taxon>
        <taxon>Hypocreales</taxon>
        <taxon>Hypocreaceae</taxon>
        <taxon>Trichoderma</taxon>
    </lineage>
</organism>
<dbReference type="AlphaFoldDB" id="A0A2T3ZFR1"/>
<keyword evidence="2" id="KW-0812">Transmembrane</keyword>
<name>A0A2T3ZFR1_TRIA4</name>
<dbReference type="Proteomes" id="UP000240493">
    <property type="component" value="Unassembled WGS sequence"/>
</dbReference>
<sequence length="180" mass="19598">MRDLPVSLRSSRANSRAQPLATAVFFFFFSPFSFSSSFFLIHTQCEHRQPSLNRRRKIFSAAKLPSCQADSRSSLATAAISHRQANVPNSTRAWPHLINADSRSLGLAWLGLAELGLLDADDNVTRDSGPGLSTSAGKLQDTAETADTAETQSPPTTHPTPHAASPLRPWRPRPSPVPQL</sequence>
<dbReference type="EMBL" id="KZ679259">
    <property type="protein sequence ID" value="PTB43635.1"/>
    <property type="molecule type" value="Genomic_DNA"/>
</dbReference>
<accession>A0A2T3ZFR1</accession>
<evidence type="ECO:0000256" key="1">
    <source>
        <dbReference type="SAM" id="MobiDB-lite"/>
    </source>
</evidence>
<keyword evidence="2" id="KW-1133">Transmembrane helix</keyword>
<evidence type="ECO:0000313" key="4">
    <source>
        <dbReference type="Proteomes" id="UP000240493"/>
    </source>
</evidence>
<dbReference type="OrthoDB" id="10543766at2759"/>
<evidence type="ECO:0000313" key="3">
    <source>
        <dbReference type="EMBL" id="PTB43635.1"/>
    </source>
</evidence>